<dbReference type="EMBL" id="JAGRRH010000023">
    <property type="protein sequence ID" value="KAG7344651.1"/>
    <property type="molecule type" value="Genomic_DNA"/>
</dbReference>
<comment type="caution">
    <text evidence="8">The sequence shown here is derived from an EMBL/GenBank/DDBJ whole genome shotgun (WGS) entry which is preliminary data.</text>
</comment>
<dbReference type="GO" id="GO:0016491">
    <property type="term" value="F:oxidoreductase activity"/>
    <property type="evidence" value="ECO:0007669"/>
    <property type="project" value="InterPro"/>
</dbReference>
<dbReference type="Proteomes" id="UP000693970">
    <property type="component" value="Unassembled WGS sequence"/>
</dbReference>
<accession>A0A9K3Q4J4</accession>
<keyword evidence="9" id="KW-1185">Reference proteome</keyword>
<sequence length="623" mass="71069">MASKPGLLYKFPWEDLGNYKYVLLLPFAATFASGKDDQDDWCFHMLCIVALRYVIAQFFLTVSRLHAITKHSRIQEKGIQFAQIDREDHWDDYILLQVFVATAVHHLPYLGYSNFPLYNKQGLYQMLWWHAGLAEFVYYWLHRALHHHFLYSRYHSHHHASFVTEPITGSVHPFMEHIMYTAVFAIPLLGPFFQGNASKTMFYAYMIGFDVMNMIGHCNFEFMPRALMNIPGMKYLIYTPSYHSLHHSRIHCNFCLFMPIYDAMFGTVNWKVTDTLYDQASQGKAVPITPPDVVFVGHGTTLTSAFHAPFALRSFSSRPFVEHWYLKLAWPFCAFVAILVRLFGKPYTHDRHRLRQLVLETWVTPAFAIQFFFPSQWPWINDKIRSAILSANESGVKVIGLGALNKNEALNGGGKLFVDELGDQLKVRVVHGNTLTAAAVIQKIPQDATEVFVTGATSKLGRAISLYLAETRGVKVVMYTKAKERFDKIRNEASDKAKPLLVHASKVEAGAHIRDWIVGKFCSPKDQAKAPAGATFHQFVVPPLVESRKDCYYTELPAFRMPPDTKDFKTCEMTMQRNCVHACHAGAVVHALEGWDYHEVGAIDYTKIDATWEAAVKHGLVLQ</sequence>
<feature type="domain" description="Fatty acid hydroxylase" evidence="5">
    <location>
        <begin position="132"/>
        <end position="267"/>
    </location>
</feature>
<dbReference type="PANTHER" id="PTHR11863">
    <property type="entry name" value="STEROL DESATURASE"/>
    <property type="match status" value="1"/>
</dbReference>
<keyword evidence="2" id="KW-0812">Transmembrane</keyword>
<evidence type="ECO:0000259" key="5">
    <source>
        <dbReference type="Pfam" id="PF04116"/>
    </source>
</evidence>
<dbReference type="OrthoDB" id="408954at2759"/>
<dbReference type="Pfam" id="PF12076">
    <property type="entry name" value="CER1-like_C"/>
    <property type="match status" value="1"/>
</dbReference>
<evidence type="ECO:0000313" key="7">
    <source>
        <dbReference type="EMBL" id="KAG7344651.1"/>
    </source>
</evidence>
<evidence type="ECO:0000256" key="1">
    <source>
        <dbReference type="ARBA" id="ARBA00004141"/>
    </source>
</evidence>
<dbReference type="GO" id="GO:0008610">
    <property type="term" value="P:lipid biosynthetic process"/>
    <property type="evidence" value="ECO:0007669"/>
    <property type="project" value="InterPro"/>
</dbReference>
<name>A0A9K3Q4J4_9STRA</name>
<proteinExistence type="predicted"/>
<dbReference type="InterPro" id="IPR050307">
    <property type="entry name" value="Sterol_Desaturase_Related"/>
</dbReference>
<evidence type="ECO:0000259" key="6">
    <source>
        <dbReference type="Pfam" id="PF12076"/>
    </source>
</evidence>
<reference evidence="8" key="1">
    <citation type="journal article" date="2021" name="Sci. Rep.">
        <title>Diploid genomic architecture of Nitzschia inconspicua, an elite biomass production diatom.</title>
        <authorList>
            <person name="Oliver A."/>
            <person name="Podell S."/>
            <person name="Pinowska A."/>
            <person name="Traller J.C."/>
            <person name="Smith S.R."/>
            <person name="McClure R."/>
            <person name="Beliaev A."/>
            <person name="Bohutskyi P."/>
            <person name="Hill E.A."/>
            <person name="Rabines A."/>
            <person name="Zheng H."/>
            <person name="Allen L.Z."/>
            <person name="Kuo A."/>
            <person name="Grigoriev I.V."/>
            <person name="Allen A.E."/>
            <person name="Hazlebeck D."/>
            <person name="Allen E.E."/>
        </authorList>
    </citation>
    <scope>NUCLEOTIDE SEQUENCE</scope>
    <source>
        <strain evidence="8">Hildebrandi</strain>
    </source>
</reference>
<evidence type="ECO:0000313" key="8">
    <source>
        <dbReference type="EMBL" id="KAG7370451.1"/>
    </source>
</evidence>
<evidence type="ECO:0000256" key="3">
    <source>
        <dbReference type="ARBA" id="ARBA00022989"/>
    </source>
</evidence>
<dbReference type="AlphaFoldDB" id="A0A9K3Q4J4"/>
<organism evidence="8 9">
    <name type="scientific">Nitzschia inconspicua</name>
    <dbReference type="NCBI Taxonomy" id="303405"/>
    <lineage>
        <taxon>Eukaryota</taxon>
        <taxon>Sar</taxon>
        <taxon>Stramenopiles</taxon>
        <taxon>Ochrophyta</taxon>
        <taxon>Bacillariophyta</taxon>
        <taxon>Bacillariophyceae</taxon>
        <taxon>Bacillariophycidae</taxon>
        <taxon>Bacillariales</taxon>
        <taxon>Bacillariaceae</taxon>
        <taxon>Nitzschia</taxon>
    </lineage>
</organism>
<protein>
    <submittedName>
        <fullName evidence="8">Uncharacterized protein</fullName>
    </submittedName>
</protein>
<comment type="subcellular location">
    <subcellularLocation>
        <location evidence="1">Membrane</location>
        <topology evidence="1">Multi-pass membrane protein</topology>
    </subcellularLocation>
</comment>
<reference evidence="8" key="2">
    <citation type="submission" date="2021-04" db="EMBL/GenBank/DDBJ databases">
        <authorList>
            <person name="Podell S."/>
        </authorList>
    </citation>
    <scope>NUCLEOTIDE SEQUENCE</scope>
    <source>
        <strain evidence="8">Hildebrandi</strain>
    </source>
</reference>
<evidence type="ECO:0000256" key="2">
    <source>
        <dbReference type="ARBA" id="ARBA00022692"/>
    </source>
</evidence>
<evidence type="ECO:0000256" key="4">
    <source>
        <dbReference type="ARBA" id="ARBA00023136"/>
    </source>
</evidence>
<keyword evidence="4" id="KW-0472">Membrane</keyword>
<dbReference type="InterPro" id="IPR006694">
    <property type="entry name" value="Fatty_acid_hydroxylase"/>
</dbReference>
<keyword evidence="3" id="KW-1133">Transmembrane helix</keyword>
<dbReference type="Pfam" id="PF04116">
    <property type="entry name" value="FA_hydroxylase"/>
    <property type="match status" value="1"/>
</dbReference>
<dbReference type="GO" id="GO:0005506">
    <property type="term" value="F:iron ion binding"/>
    <property type="evidence" value="ECO:0007669"/>
    <property type="project" value="InterPro"/>
</dbReference>
<dbReference type="GO" id="GO:0016020">
    <property type="term" value="C:membrane"/>
    <property type="evidence" value="ECO:0007669"/>
    <property type="project" value="UniProtKB-SubCell"/>
</dbReference>
<dbReference type="EMBL" id="JAGRRH010000004">
    <property type="protein sequence ID" value="KAG7370451.1"/>
    <property type="molecule type" value="Genomic_DNA"/>
</dbReference>
<dbReference type="InterPro" id="IPR021940">
    <property type="entry name" value="CER1-like_C"/>
</dbReference>
<evidence type="ECO:0000313" key="9">
    <source>
        <dbReference type="Proteomes" id="UP000693970"/>
    </source>
</evidence>
<gene>
    <name evidence="8" type="ORF">IV203_019021</name>
    <name evidence="7" type="ORF">IV203_022659</name>
</gene>
<feature type="domain" description="Very-long-chain aldehyde decarbonylase CER1-like C-terminal" evidence="6">
    <location>
        <begin position="451"/>
        <end position="620"/>
    </location>
</feature>